<dbReference type="EMBL" id="FTNR01000010">
    <property type="protein sequence ID" value="SIS07892.1"/>
    <property type="molecule type" value="Genomic_DNA"/>
</dbReference>
<sequence length="277" mass="30724">MGEVEETGGDLDFHSQMTLEVLLNTGGSATAGFIKEQVGFDQTQQVHYRCDLDTGGRSALAERGLVEDAGETREHNGHQSTVYQLTDEGEAFALRQNLDLAPELHRGQLEQQIDQLLQNVDLTRQHAEGATTRAITANNRIDDIKETVDGWDGQMDALQSDVDRVDNRLDRLNSLIREDVDREQEIKDLRGDVEDLEEKVESLEESVGDVQAALKGRDEETLSEMVNENRNYIAKIWDRVGVGLIPEHGYGEAKKAVAEAVFNLGDDEDDDSGGLFG</sequence>
<evidence type="ECO:0000256" key="1">
    <source>
        <dbReference type="SAM" id="Coils"/>
    </source>
</evidence>
<dbReference type="Gene3D" id="1.10.287.1490">
    <property type="match status" value="1"/>
</dbReference>
<name>A0A1N7G5Q3_9EURY</name>
<dbReference type="SUPFAM" id="SSF57997">
    <property type="entry name" value="Tropomyosin"/>
    <property type="match status" value="1"/>
</dbReference>
<keyword evidence="1" id="KW-0175">Coiled coil</keyword>
<evidence type="ECO:0000313" key="3">
    <source>
        <dbReference type="Proteomes" id="UP000185936"/>
    </source>
</evidence>
<dbReference type="RefSeq" id="WP_076609764.1">
    <property type="nucleotide sequence ID" value="NZ_FTNR01000010.1"/>
</dbReference>
<dbReference type="OrthoDB" id="375027at2157"/>
<evidence type="ECO:0000313" key="2">
    <source>
        <dbReference type="EMBL" id="SIS07892.1"/>
    </source>
</evidence>
<feature type="coiled-coil region" evidence="1">
    <location>
        <begin position="155"/>
        <end position="213"/>
    </location>
</feature>
<gene>
    <name evidence="2" type="ORF">SAMN05421752_1108</name>
</gene>
<protein>
    <submittedName>
        <fullName evidence="2">Uncharacterized protein</fullName>
    </submittedName>
</protein>
<dbReference type="AlphaFoldDB" id="A0A1N7G5Q3"/>
<dbReference type="Proteomes" id="UP000185936">
    <property type="component" value="Unassembled WGS sequence"/>
</dbReference>
<accession>A0A1N7G5Q3</accession>
<organism evidence="2 3">
    <name type="scientific">Natronorubrum thiooxidans</name>
    <dbReference type="NCBI Taxonomy" id="308853"/>
    <lineage>
        <taxon>Archaea</taxon>
        <taxon>Methanobacteriati</taxon>
        <taxon>Methanobacteriota</taxon>
        <taxon>Stenosarchaea group</taxon>
        <taxon>Halobacteria</taxon>
        <taxon>Halobacteriales</taxon>
        <taxon>Natrialbaceae</taxon>
        <taxon>Natronorubrum</taxon>
    </lineage>
</organism>
<keyword evidence="3" id="KW-1185">Reference proteome</keyword>
<reference evidence="3" key="1">
    <citation type="submission" date="2017-01" db="EMBL/GenBank/DDBJ databases">
        <authorList>
            <person name="Varghese N."/>
            <person name="Submissions S."/>
        </authorList>
    </citation>
    <scope>NUCLEOTIDE SEQUENCE [LARGE SCALE GENOMIC DNA]</scope>
    <source>
        <strain evidence="3">type strain: HArc-</strain>
    </source>
</reference>
<proteinExistence type="predicted"/>